<proteinExistence type="predicted"/>
<sequence>MLRESSYGSDAGLPAWRWLLSLQSDWQWCGSAAVQTKLLCKNLLLSWQKELQRRSITSTSCLIDRISSGIGASRRLLQAGGL</sequence>
<name>A0A8A1LRA7_AJEC8</name>
<evidence type="ECO:0000313" key="2">
    <source>
        <dbReference type="Proteomes" id="UP000663419"/>
    </source>
</evidence>
<organism evidence="1 2">
    <name type="scientific">Ajellomyces capsulatus (strain H88)</name>
    <name type="common">Darling's disease fungus</name>
    <name type="synonym">Histoplasma capsulatum</name>
    <dbReference type="NCBI Taxonomy" id="544711"/>
    <lineage>
        <taxon>Eukaryota</taxon>
        <taxon>Fungi</taxon>
        <taxon>Dikarya</taxon>
        <taxon>Ascomycota</taxon>
        <taxon>Pezizomycotina</taxon>
        <taxon>Eurotiomycetes</taxon>
        <taxon>Eurotiomycetidae</taxon>
        <taxon>Onygenales</taxon>
        <taxon>Ajellomycetaceae</taxon>
        <taxon>Histoplasma</taxon>
    </lineage>
</organism>
<reference evidence="1" key="1">
    <citation type="submission" date="2021-01" db="EMBL/GenBank/DDBJ databases">
        <title>Chromosome-level genome assembly of a human fungal pathogen reveals clustering of transcriptionally co-regulated genes.</title>
        <authorList>
            <person name="Voorhies M."/>
            <person name="Cohen S."/>
            <person name="Shea T.P."/>
            <person name="Petrus S."/>
            <person name="Munoz J.F."/>
            <person name="Poplawski S."/>
            <person name="Goldman W.E."/>
            <person name="Michael T."/>
            <person name="Cuomo C.A."/>
            <person name="Sil A."/>
            <person name="Beyhan S."/>
        </authorList>
    </citation>
    <scope>NUCLEOTIDE SEQUENCE</scope>
    <source>
        <strain evidence="1">H88</strain>
    </source>
</reference>
<evidence type="ECO:0000313" key="1">
    <source>
        <dbReference type="EMBL" id="QSS56449.1"/>
    </source>
</evidence>
<dbReference type="Proteomes" id="UP000663419">
    <property type="component" value="Chromosome 5"/>
</dbReference>
<gene>
    <name evidence="1" type="ORF">I7I53_04663</name>
</gene>
<accession>A0A8A1LRA7</accession>
<protein>
    <submittedName>
        <fullName evidence="1">Uncharacterized protein</fullName>
    </submittedName>
</protein>
<dbReference type="EMBL" id="CP069106">
    <property type="protein sequence ID" value="QSS56449.1"/>
    <property type="molecule type" value="Genomic_DNA"/>
</dbReference>
<dbReference type="VEuPathDB" id="FungiDB:I7I53_04663"/>
<dbReference type="AlphaFoldDB" id="A0A8A1LRA7"/>